<name>A0A931GJW2_9ACTN</name>
<dbReference type="Pfam" id="PF13516">
    <property type="entry name" value="LRR_6"/>
    <property type="match status" value="4"/>
</dbReference>
<proteinExistence type="predicted"/>
<dbReference type="PANTHER" id="PTHR24113:SF12">
    <property type="entry name" value="RAN GTPASE-ACTIVATING PROTEIN 1"/>
    <property type="match status" value="1"/>
</dbReference>
<dbReference type="AlphaFoldDB" id="A0A931GJW2"/>
<evidence type="ECO:0008006" key="6">
    <source>
        <dbReference type="Google" id="ProtNLM"/>
    </source>
</evidence>
<reference evidence="4" key="1">
    <citation type="submission" date="2020-11" db="EMBL/GenBank/DDBJ databases">
        <title>Sequencing the genomes of 1000 actinobacteria strains.</title>
        <authorList>
            <person name="Klenk H.-P."/>
        </authorList>
    </citation>
    <scope>NUCLEOTIDE SEQUENCE</scope>
    <source>
        <strain evidence="4">DSM 43175</strain>
    </source>
</reference>
<accession>A0A931GJW2</accession>
<dbReference type="GO" id="GO:0031267">
    <property type="term" value="F:small GTPase binding"/>
    <property type="evidence" value="ECO:0007669"/>
    <property type="project" value="TreeGrafter"/>
</dbReference>
<dbReference type="PANTHER" id="PTHR24113">
    <property type="entry name" value="RAN GTPASE-ACTIVATING PROTEIN 1"/>
    <property type="match status" value="1"/>
</dbReference>
<dbReference type="InterPro" id="IPR032675">
    <property type="entry name" value="LRR_dom_sf"/>
</dbReference>
<keyword evidence="1" id="KW-0343">GTPase activation</keyword>
<dbReference type="GO" id="GO:0005829">
    <property type="term" value="C:cytosol"/>
    <property type="evidence" value="ECO:0007669"/>
    <property type="project" value="TreeGrafter"/>
</dbReference>
<keyword evidence="3" id="KW-0677">Repeat</keyword>
<dbReference type="SMART" id="SM00368">
    <property type="entry name" value="LRR_RI"/>
    <property type="match status" value="3"/>
</dbReference>
<dbReference type="GO" id="GO:0006913">
    <property type="term" value="P:nucleocytoplasmic transport"/>
    <property type="evidence" value="ECO:0007669"/>
    <property type="project" value="TreeGrafter"/>
</dbReference>
<evidence type="ECO:0000256" key="3">
    <source>
        <dbReference type="ARBA" id="ARBA00022737"/>
    </source>
</evidence>
<evidence type="ECO:0000256" key="1">
    <source>
        <dbReference type="ARBA" id="ARBA00022468"/>
    </source>
</evidence>
<keyword evidence="2" id="KW-0433">Leucine-rich repeat</keyword>
<keyword evidence="5" id="KW-1185">Reference proteome</keyword>
<organism evidence="4 5">
    <name type="scientific">Actinomadura viridis</name>
    <dbReference type="NCBI Taxonomy" id="58110"/>
    <lineage>
        <taxon>Bacteria</taxon>
        <taxon>Bacillati</taxon>
        <taxon>Actinomycetota</taxon>
        <taxon>Actinomycetes</taxon>
        <taxon>Streptosporangiales</taxon>
        <taxon>Thermomonosporaceae</taxon>
        <taxon>Actinomadura</taxon>
    </lineage>
</organism>
<dbReference type="SMART" id="SM00369">
    <property type="entry name" value="LRR_TYP"/>
    <property type="match status" value="2"/>
</dbReference>
<evidence type="ECO:0000313" key="5">
    <source>
        <dbReference type="Proteomes" id="UP000614047"/>
    </source>
</evidence>
<comment type="caution">
    <text evidence="4">The sequence shown here is derived from an EMBL/GenBank/DDBJ whole genome shotgun (WGS) entry which is preliminary data.</text>
</comment>
<evidence type="ECO:0000313" key="4">
    <source>
        <dbReference type="EMBL" id="MBG6089642.1"/>
    </source>
</evidence>
<gene>
    <name evidence="4" type="ORF">IW256_003755</name>
</gene>
<dbReference type="SUPFAM" id="SSF52047">
    <property type="entry name" value="RNI-like"/>
    <property type="match status" value="1"/>
</dbReference>
<dbReference type="GO" id="GO:0005096">
    <property type="term" value="F:GTPase activator activity"/>
    <property type="evidence" value="ECO:0007669"/>
    <property type="project" value="UniProtKB-KW"/>
</dbReference>
<evidence type="ECO:0000256" key="2">
    <source>
        <dbReference type="ARBA" id="ARBA00022614"/>
    </source>
</evidence>
<dbReference type="RefSeq" id="WP_197012225.1">
    <property type="nucleotide sequence ID" value="NZ_BAABES010000010.1"/>
</dbReference>
<dbReference type="InterPro" id="IPR001611">
    <property type="entry name" value="Leu-rich_rpt"/>
</dbReference>
<protein>
    <recommendedName>
        <fullName evidence="6">Leucine rich repeat (LRR) protein</fullName>
    </recommendedName>
</protein>
<dbReference type="EMBL" id="JADOUA010000001">
    <property type="protein sequence ID" value="MBG6089642.1"/>
    <property type="molecule type" value="Genomic_DNA"/>
</dbReference>
<dbReference type="InterPro" id="IPR003591">
    <property type="entry name" value="Leu-rich_rpt_typical-subtyp"/>
</dbReference>
<sequence length="710" mass="76933">MIEYAAEVERILGGPPGKVAFRALCAALEREESPPDLIALCDERLGGWPDEVREAPWSWLAALEAGYSKAVWPLVRALDLRSERCGIRAAALPDPRMRAEVRSVTHLNLGLFAREQLSVLADSMEHWPELRSVHVGFITDHDADLVAALGRGSAVTRLESLNLLDVWEDLFHFGKPPFRPKSGTPWRLRHAGMRAPDLVHLIRSGLVPDLRSADVLVSSTEEARALADCAELARLDRLAIGFRCGHDGRQPLGKPYFGNIIEQDDQACEQFFAHADLANLQTLRVVGKSMGLGSEGLGARGLDAIAAGGFIGRLTELSLELLPLGDGAIARVLEAIDRDRIEKLTLTGVVATDRTAQAIAAGGALPRLRHLDLSRNQLGAVGAGHLAVNATMPTLEYLDLSGSNGGSPYYGRPNVQPVGDSGAEAWAASPNAAKLAYLNLSATGVGTEGLSTLMESKTLTRLHVLDLSFNPVTHWPETLANAPVWRTLRTLNVAECGLGDDDIEALTAITSAPDLRSVSLAYNSVGSRGARALASWAVMPQLWELDLHDNVIGDDGLIALATSRTAQRLLELDLEQDCGNAGQRMLSTPLPRALLDPSAFPSLDALFLGVVDEYHGARYSSGFPRHALETVRGSRPELAAFLTHLDIEDSEEFEDIEVLIDHDFRTKRATSHAEYLTEARTFAQRMLEGDIDWPPAASPTTPIARQVRYG</sequence>
<dbReference type="InterPro" id="IPR027038">
    <property type="entry name" value="RanGap"/>
</dbReference>
<dbReference type="Proteomes" id="UP000614047">
    <property type="component" value="Unassembled WGS sequence"/>
</dbReference>
<dbReference type="Gene3D" id="3.80.10.10">
    <property type="entry name" value="Ribonuclease Inhibitor"/>
    <property type="match status" value="3"/>
</dbReference>
<dbReference type="GO" id="GO:0048471">
    <property type="term" value="C:perinuclear region of cytoplasm"/>
    <property type="evidence" value="ECO:0007669"/>
    <property type="project" value="TreeGrafter"/>
</dbReference>